<organism evidence="1">
    <name type="scientific">bioreactor metagenome</name>
    <dbReference type="NCBI Taxonomy" id="1076179"/>
    <lineage>
        <taxon>unclassified sequences</taxon>
        <taxon>metagenomes</taxon>
        <taxon>ecological metagenomes</taxon>
    </lineage>
</organism>
<comment type="caution">
    <text evidence="1">The sequence shown here is derived from an EMBL/GenBank/DDBJ whole genome shotgun (WGS) entry which is preliminary data.</text>
</comment>
<evidence type="ECO:0000313" key="1">
    <source>
        <dbReference type="EMBL" id="MPN26028.1"/>
    </source>
</evidence>
<dbReference type="EMBL" id="VSSQ01075427">
    <property type="protein sequence ID" value="MPN26028.1"/>
    <property type="molecule type" value="Genomic_DNA"/>
</dbReference>
<dbReference type="AlphaFoldDB" id="A0A645GGI3"/>
<proteinExistence type="predicted"/>
<accession>A0A645GGI3</accession>
<gene>
    <name evidence="1" type="ORF">SDC9_173450</name>
</gene>
<name>A0A645GGI3_9ZZZZ</name>
<reference evidence="1" key="1">
    <citation type="submission" date="2019-08" db="EMBL/GenBank/DDBJ databases">
        <authorList>
            <person name="Kucharzyk K."/>
            <person name="Murdoch R.W."/>
            <person name="Higgins S."/>
            <person name="Loffler F."/>
        </authorList>
    </citation>
    <scope>NUCLEOTIDE SEQUENCE</scope>
</reference>
<sequence length="143" mass="16116">MIFFIFFVSTRFTPDIRARAKYCPLFTLRSMLLRISSSGAPTADDASETVNMVSSVWNILPSNPEAERYLFTASTGSKSSDALKIHNFDRPRLFLLYLISMNIDNYYLLTEASFSTGIGLSEIKTDIGRSLFLPAITLYISLF</sequence>
<protein>
    <submittedName>
        <fullName evidence="1">Uncharacterized protein</fullName>
    </submittedName>
</protein>